<dbReference type="Proteomes" id="UP000464374">
    <property type="component" value="Chromosome"/>
</dbReference>
<dbReference type="AlphaFoldDB" id="A0A6P1XZ49"/>
<dbReference type="KEGG" id="trz:GWP43_01200"/>
<accession>A0A6P1XZ49</accession>
<dbReference type="RefSeq" id="WP_162662102.1">
    <property type="nucleotide sequence ID" value="NZ_CP048020.1"/>
</dbReference>
<protein>
    <submittedName>
        <fullName evidence="1">Uncharacterized protein</fullName>
    </submittedName>
</protein>
<reference evidence="1 2" key="1">
    <citation type="submission" date="2020-01" db="EMBL/GenBank/DDBJ databases">
        <title>Complete genome sequence of a human oral phylogroup 1 Treponema sp. strain ATCC 700766, originally isolated from periodontitis dental plaque.</title>
        <authorList>
            <person name="Chan Y."/>
            <person name="Huo Y.-B."/>
            <person name="Yu X.-L."/>
            <person name="Zeng H."/>
            <person name="Leung W.-K."/>
            <person name="Watt R.M."/>
        </authorList>
    </citation>
    <scope>NUCLEOTIDE SEQUENCE [LARGE SCALE GENOMIC DNA]</scope>
    <source>
        <strain evidence="1 2">OMZ 804</strain>
    </source>
</reference>
<sequence length="92" mass="10311">MTKKSNTTNLLGARGNVWPSAGLVHAGKRYYRYDANGNITAKKDGATGYLESDGPLVIHNPSAEVKETVFYDKNGKTFERFVHYSKEMIRVQ</sequence>
<organism evidence="1 2">
    <name type="scientific">Treponema vincentii</name>
    <dbReference type="NCBI Taxonomy" id="69710"/>
    <lineage>
        <taxon>Bacteria</taxon>
        <taxon>Pseudomonadati</taxon>
        <taxon>Spirochaetota</taxon>
        <taxon>Spirochaetia</taxon>
        <taxon>Spirochaetales</taxon>
        <taxon>Treponemataceae</taxon>
        <taxon>Treponema</taxon>
    </lineage>
</organism>
<evidence type="ECO:0000313" key="2">
    <source>
        <dbReference type="Proteomes" id="UP000464374"/>
    </source>
</evidence>
<name>A0A6P1XZ49_9SPIR</name>
<dbReference type="EMBL" id="CP048020">
    <property type="protein sequence ID" value="QHX42293.1"/>
    <property type="molecule type" value="Genomic_DNA"/>
</dbReference>
<evidence type="ECO:0000313" key="1">
    <source>
        <dbReference type="EMBL" id="QHX42293.1"/>
    </source>
</evidence>
<gene>
    <name evidence="1" type="ORF">GWP43_01200</name>
</gene>
<proteinExistence type="predicted"/>